<evidence type="ECO:0000256" key="1">
    <source>
        <dbReference type="ARBA" id="ARBA00008655"/>
    </source>
</evidence>
<organism evidence="7 8">
    <name type="scientific">Furculomyces boomerangus</name>
    <dbReference type="NCBI Taxonomy" id="61424"/>
    <lineage>
        <taxon>Eukaryota</taxon>
        <taxon>Fungi</taxon>
        <taxon>Fungi incertae sedis</taxon>
        <taxon>Zoopagomycota</taxon>
        <taxon>Kickxellomycotina</taxon>
        <taxon>Harpellomycetes</taxon>
        <taxon>Harpellales</taxon>
        <taxon>Harpellaceae</taxon>
        <taxon>Furculomyces</taxon>
    </lineage>
</organism>
<keyword evidence="4" id="KW-1208">Phospholipid metabolism</keyword>
<keyword evidence="3 4" id="KW-0012">Acyltransferase</keyword>
<proteinExistence type="inferred from homology"/>
<comment type="domain">
    <text evidence="4">The HXXXXD motif is essential for acyltransferase activity and may constitute the binding site for the phosphate moiety of the glycerol-3-phosphate.</text>
</comment>
<dbReference type="STRING" id="61424.A0A2T9Y3L2"/>
<reference evidence="7 8" key="1">
    <citation type="journal article" date="2018" name="MBio">
        <title>Comparative Genomics Reveals the Core Gene Toolbox for the Fungus-Insect Symbiosis.</title>
        <authorList>
            <person name="Wang Y."/>
            <person name="Stata M."/>
            <person name="Wang W."/>
            <person name="Stajich J.E."/>
            <person name="White M.M."/>
            <person name="Moncalvo J.M."/>
        </authorList>
    </citation>
    <scope>NUCLEOTIDE SEQUENCE [LARGE SCALE GENOMIC DNA]</scope>
    <source>
        <strain evidence="7 8">AUS-77-4</strain>
    </source>
</reference>
<evidence type="ECO:0000256" key="5">
    <source>
        <dbReference type="SAM" id="Phobius"/>
    </source>
</evidence>
<keyword evidence="4" id="KW-0594">Phospholipid biosynthesis</keyword>
<dbReference type="GO" id="GO:0006654">
    <property type="term" value="P:phosphatidic acid biosynthetic process"/>
    <property type="evidence" value="ECO:0007669"/>
    <property type="project" value="TreeGrafter"/>
</dbReference>
<keyword evidence="4" id="KW-0443">Lipid metabolism</keyword>
<keyword evidence="5" id="KW-0472">Membrane</keyword>
<keyword evidence="8" id="KW-1185">Reference proteome</keyword>
<gene>
    <name evidence="7" type="ORF">BB559_006310</name>
</gene>
<dbReference type="EC" id="2.3.1.51" evidence="4"/>
<dbReference type="NCBIfam" id="TIGR00530">
    <property type="entry name" value="AGP_acyltrn"/>
    <property type="match status" value="1"/>
</dbReference>
<comment type="caution">
    <text evidence="7">The sequence shown here is derived from an EMBL/GenBank/DDBJ whole genome shotgun (WGS) entry which is preliminary data.</text>
</comment>
<name>A0A2T9Y3L2_9FUNG</name>
<dbReference type="InterPro" id="IPR004552">
    <property type="entry name" value="AGP_acyltrans"/>
</dbReference>
<keyword evidence="5" id="KW-0812">Transmembrane</keyword>
<dbReference type="InterPro" id="IPR002123">
    <property type="entry name" value="Plipid/glycerol_acylTrfase"/>
</dbReference>
<evidence type="ECO:0000256" key="4">
    <source>
        <dbReference type="RuleBase" id="RU361267"/>
    </source>
</evidence>
<evidence type="ECO:0000256" key="2">
    <source>
        <dbReference type="ARBA" id="ARBA00022679"/>
    </source>
</evidence>
<dbReference type="GO" id="GO:0016020">
    <property type="term" value="C:membrane"/>
    <property type="evidence" value="ECO:0007669"/>
    <property type="project" value="InterPro"/>
</dbReference>
<evidence type="ECO:0000313" key="8">
    <source>
        <dbReference type="Proteomes" id="UP000245699"/>
    </source>
</evidence>
<feature type="domain" description="Phospholipid/glycerol acyltransferase" evidence="6">
    <location>
        <begin position="98"/>
        <end position="216"/>
    </location>
</feature>
<dbReference type="PANTHER" id="PTHR10434">
    <property type="entry name" value="1-ACYL-SN-GLYCEROL-3-PHOSPHATE ACYLTRANSFERASE"/>
    <property type="match status" value="1"/>
</dbReference>
<dbReference type="GO" id="GO:0005783">
    <property type="term" value="C:endoplasmic reticulum"/>
    <property type="evidence" value="ECO:0007669"/>
    <property type="project" value="TreeGrafter"/>
</dbReference>
<sequence>MVNFSSGLMYFVGLEVALSVFGKFSNKINFIGRMFNFALTTMASCTTSICCSPILIMMGSRTNINWLTGRVFYFLSRILLGFTVEIEGQEHLDSKSPYVFIGNHQSIFDLVWLGAAFPKNSVILAKNSIKYIPLLGWFMMLGDDIFIHRGSKQSASDMFKKASEILLAKKINVFFFPEGTRGTHELGPSLLSFKKGAFLLARHAKVPIVPLVISDFHNFYNLKNWWSCGGTIKLRVLPPIPMDKATDENLDDTIKKTWESMHSTLLEISPPRIDFKKLN</sequence>
<dbReference type="SMART" id="SM00563">
    <property type="entry name" value="PlsC"/>
    <property type="match status" value="1"/>
</dbReference>
<dbReference type="PANTHER" id="PTHR10434:SF11">
    <property type="entry name" value="1-ACYL-SN-GLYCEROL-3-PHOSPHATE ACYLTRANSFERASE"/>
    <property type="match status" value="1"/>
</dbReference>
<keyword evidence="5" id="KW-1133">Transmembrane helix</keyword>
<protein>
    <recommendedName>
        <fullName evidence="4">1-acyl-sn-glycerol-3-phosphate acyltransferase</fullName>
        <ecNumber evidence="4">2.3.1.51</ecNumber>
    </recommendedName>
</protein>
<evidence type="ECO:0000256" key="3">
    <source>
        <dbReference type="ARBA" id="ARBA00023315"/>
    </source>
</evidence>
<dbReference type="Pfam" id="PF01553">
    <property type="entry name" value="Acyltransferase"/>
    <property type="match status" value="1"/>
</dbReference>
<dbReference type="OrthoDB" id="202234at2759"/>
<feature type="transmembrane region" description="Helical" evidence="5">
    <location>
        <begin position="6"/>
        <end position="25"/>
    </location>
</feature>
<dbReference type="GO" id="GO:0003841">
    <property type="term" value="F:1-acylglycerol-3-phosphate O-acyltransferase activity"/>
    <property type="evidence" value="ECO:0007669"/>
    <property type="project" value="UniProtKB-UniRule"/>
</dbReference>
<dbReference type="Proteomes" id="UP000245699">
    <property type="component" value="Unassembled WGS sequence"/>
</dbReference>
<evidence type="ECO:0000313" key="7">
    <source>
        <dbReference type="EMBL" id="PVU86936.1"/>
    </source>
</evidence>
<comment type="catalytic activity">
    <reaction evidence="4">
        <text>a 1-acyl-sn-glycero-3-phosphate + an acyl-CoA = a 1,2-diacyl-sn-glycero-3-phosphate + CoA</text>
        <dbReference type="Rhea" id="RHEA:19709"/>
        <dbReference type="ChEBI" id="CHEBI:57287"/>
        <dbReference type="ChEBI" id="CHEBI:57970"/>
        <dbReference type="ChEBI" id="CHEBI:58342"/>
        <dbReference type="ChEBI" id="CHEBI:58608"/>
        <dbReference type="EC" id="2.3.1.51"/>
    </reaction>
</comment>
<keyword evidence="2 4" id="KW-0808">Transferase</keyword>
<dbReference type="CDD" id="cd07989">
    <property type="entry name" value="LPLAT_AGPAT-like"/>
    <property type="match status" value="1"/>
</dbReference>
<dbReference type="EMBL" id="MBFT01000824">
    <property type="protein sequence ID" value="PVU86936.1"/>
    <property type="molecule type" value="Genomic_DNA"/>
</dbReference>
<feature type="transmembrane region" description="Helical" evidence="5">
    <location>
        <begin position="37"/>
        <end position="58"/>
    </location>
</feature>
<dbReference type="SUPFAM" id="SSF69593">
    <property type="entry name" value="Glycerol-3-phosphate (1)-acyltransferase"/>
    <property type="match status" value="1"/>
</dbReference>
<dbReference type="AlphaFoldDB" id="A0A2T9Y3L2"/>
<evidence type="ECO:0000259" key="6">
    <source>
        <dbReference type="SMART" id="SM00563"/>
    </source>
</evidence>
<accession>A0A2T9Y3L2</accession>
<keyword evidence="4" id="KW-0444">Lipid biosynthesis</keyword>
<comment type="similarity">
    <text evidence="1 4">Belongs to the 1-acyl-sn-glycerol-3-phosphate acyltransferase family.</text>
</comment>